<feature type="binding site" evidence="6">
    <location>
        <position position="111"/>
    </location>
    <ligand>
        <name>a divalent metal cation</name>
        <dbReference type="ChEBI" id="CHEBI:60240"/>
        <label>1</label>
    </ligand>
</feature>
<dbReference type="SUPFAM" id="SSF55920">
    <property type="entry name" value="Creatinase/aminopeptidase"/>
    <property type="match status" value="1"/>
</dbReference>
<dbReference type="InterPro" id="IPR002467">
    <property type="entry name" value="Pept_M24A_MAP1"/>
</dbReference>
<feature type="domain" description="Peptidase M24" evidence="8">
    <location>
        <begin position="12"/>
        <end position="246"/>
    </location>
</feature>
<dbReference type="HAMAP" id="MF_01974">
    <property type="entry name" value="MetAP_1"/>
    <property type="match status" value="1"/>
</dbReference>
<dbReference type="NCBIfam" id="TIGR00500">
    <property type="entry name" value="met_pdase_I"/>
    <property type="match status" value="1"/>
</dbReference>
<dbReference type="Proteomes" id="UP000199515">
    <property type="component" value="Unassembled WGS sequence"/>
</dbReference>
<feature type="binding site" evidence="6">
    <location>
        <position position="239"/>
    </location>
    <ligand>
        <name>a divalent metal cation</name>
        <dbReference type="ChEBI" id="CHEBI:60240"/>
        <label>2</label>
        <note>catalytic</note>
    </ligand>
</feature>
<reference evidence="9 10" key="1">
    <citation type="submission" date="2016-10" db="EMBL/GenBank/DDBJ databases">
        <authorList>
            <person name="de Groot N.N."/>
        </authorList>
    </citation>
    <scope>NUCLEOTIDE SEQUENCE [LARGE SCALE GENOMIC DNA]</scope>
    <source>
        <strain evidence="9 10">CPCC 202699</strain>
    </source>
</reference>
<feature type="binding site" evidence="6">
    <location>
        <position position="111"/>
    </location>
    <ligand>
        <name>a divalent metal cation</name>
        <dbReference type="ChEBI" id="CHEBI:60240"/>
        <label>2</label>
        <note>catalytic</note>
    </ligand>
</feature>
<comment type="catalytic activity">
    <reaction evidence="6 7">
        <text>Release of N-terminal amino acids, preferentially methionine, from peptides and arylamides.</text>
        <dbReference type="EC" id="3.4.11.18"/>
    </reaction>
</comment>
<feature type="binding site" evidence="6">
    <location>
        <position position="239"/>
    </location>
    <ligand>
        <name>a divalent metal cation</name>
        <dbReference type="ChEBI" id="CHEBI:60240"/>
        <label>1</label>
    </ligand>
</feature>
<comment type="function">
    <text evidence="1 6">Removes the N-terminal methionine from nascent proteins. The N-terminal methionine is often cleaved when the second residue in the primary sequence is small and uncharged (Met-Ala-, Cys, Gly, Pro, Ser, Thr, or Val). Requires deformylation of the N(alpha)-formylated initiator methionine before it can be hydrolyzed.</text>
</comment>
<comment type="subunit">
    <text evidence="6">Monomer.</text>
</comment>
<evidence type="ECO:0000256" key="3">
    <source>
        <dbReference type="ARBA" id="ARBA00022670"/>
    </source>
</evidence>
<feature type="binding site" evidence="6">
    <location>
        <position position="83"/>
    </location>
    <ligand>
        <name>substrate</name>
    </ligand>
</feature>
<evidence type="ECO:0000313" key="10">
    <source>
        <dbReference type="Proteomes" id="UP000199515"/>
    </source>
</evidence>
<dbReference type="PANTHER" id="PTHR43330:SF27">
    <property type="entry name" value="METHIONINE AMINOPEPTIDASE"/>
    <property type="match status" value="1"/>
</dbReference>
<dbReference type="CDD" id="cd01086">
    <property type="entry name" value="MetAP1"/>
    <property type="match status" value="1"/>
</dbReference>
<keyword evidence="3 6" id="KW-0645">Protease</keyword>
<keyword evidence="4 6" id="KW-0479">Metal-binding</keyword>
<dbReference type="GO" id="GO:0005829">
    <property type="term" value="C:cytosol"/>
    <property type="evidence" value="ECO:0007669"/>
    <property type="project" value="TreeGrafter"/>
</dbReference>
<dbReference type="InterPro" id="IPR001714">
    <property type="entry name" value="Pept_M24_MAP"/>
</dbReference>
<keyword evidence="5 6" id="KW-0378">Hydrolase</keyword>
<dbReference type="EMBL" id="FNON01000003">
    <property type="protein sequence ID" value="SDX72502.1"/>
    <property type="molecule type" value="Genomic_DNA"/>
</dbReference>
<dbReference type="InterPro" id="IPR000994">
    <property type="entry name" value="Pept_M24"/>
</dbReference>
<name>A0A1H3E1A9_9PSEU</name>
<dbReference type="RefSeq" id="WP_091289666.1">
    <property type="nucleotide sequence ID" value="NZ_FNON01000003.1"/>
</dbReference>
<organism evidence="9 10">
    <name type="scientific">Amycolatopsis xylanica</name>
    <dbReference type="NCBI Taxonomy" id="589385"/>
    <lineage>
        <taxon>Bacteria</taxon>
        <taxon>Bacillati</taxon>
        <taxon>Actinomycetota</taxon>
        <taxon>Actinomycetes</taxon>
        <taxon>Pseudonocardiales</taxon>
        <taxon>Pseudonocardiaceae</taxon>
        <taxon>Amycolatopsis</taxon>
    </lineage>
</organism>
<evidence type="ECO:0000256" key="6">
    <source>
        <dbReference type="HAMAP-Rule" id="MF_01974"/>
    </source>
</evidence>
<gene>
    <name evidence="6" type="primary">map</name>
    <name evidence="9" type="ORF">SAMN05421504_103617</name>
</gene>
<dbReference type="Pfam" id="PF00557">
    <property type="entry name" value="Peptidase_M24"/>
    <property type="match status" value="1"/>
</dbReference>
<evidence type="ECO:0000259" key="8">
    <source>
        <dbReference type="Pfam" id="PF00557"/>
    </source>
</evidence>
<feature type="binding site" evidence="6">
    <location>
        <position position="174"/>
    </location>
    <ligand>
        <name>a divalent metal cation</name>
        <dbReference type="ChEBI" id="CHEBI:60240"/>
        <label>2</label>
        <note>catalytic</note>
    </ligand>
</feature>
<dbReference type="InterPro" id="IPR036005">
    <property type="entry name" value="Creatinase/aminopeptidase-like"/>
</dbReference>
<dbReference type="GO" id="GO:0070006">
    <property type="term" value="F:metalloaminopeptidase activity"/>
    <property type="evidence" value="ECO:0007669"/>
    <property type="project" value="UniProtKB-UniRule"/>
</dbReference>
<protein>
    <recommendedName>
        <fullName evidence="6 7">Methionine aminopeptidase</fullName>
        <shortName evidence="6">MAP</shortName>
        <shortName evidence="6">MetAP</shortName>
        <ecNumber evidence="6 7">3.4.11.18</ecNumber>
    </recommendedName>
    <alternativeName>
        <fullName evidence="6">Peptidase M</fullName>
    </alternativeName>
</protein>
<evidence type="ECO:0000256" key="5">
    <source>
        <dbReference type="ARBA" id="ARBA00022801"/>
    </source>
</evidence>
<proteinExistence type="inferred from homology"/>
<evidence type="ECO:0000313" key="9">
    <source>
        <dbReference type="EMBL" id="SDX72502.1"/>
    </source>
</evidence>
<dbReference type="GO" id="GO:0046872">
    <property type="term" value="F:metal ion binding"/>
    <property type="evidence" value="ECO:0007669"/>
    <property type="project" value="UniProtKB-UniRule"/>
</dbReference>
<dbReference type="GO" id="GO:0004239">
    <property type="term" value="F:initiator methionyl aminopeptidase activity"/>
    <property type="evidence" value="ECO:0007669"/>
    <property type="project" value="UniProtKB-UniRule"/>
</dbReference>
<keyword evidence="10" id="KW-1185">Reference proteome</keyword>
<evidence type="ECO:0000256" key="1">
    <source>
        <dbReference type="ARBA" id="ARBA00002521"/>
    </source>
</evidence>
<dbReference type="AlphaFoldDB" id="A0A1H3E1A9"/>
<evidence type="ECO:0000256" key="4">
    <source>
        <dbReference type="ARBA" id="ARBA00022723"/>
    </source>
</evidence>
<dbReference type="OrthoDB" id="9802055at2"/>
<dbReference type="EC" id="3.4.11.18" evidence="6 7"/>
<dbReference type="STRING" id="589385.SAMN05421504_103617"/>
<evidence type="ECO:0000256" key="7">
    <source>
        <dbReference type="RuleBase" id="RU003653"/>
    </source>
</evidence>
<comment type="cofactor">
    <cofactor evidence="6">
        <name>Co(2+)</name>
        <dbReference type="ChEBI" id="CHEBI:48828"/>
    </cofactor>
    <cofactor evidence="6">
        <name>Zn(2+)</name>
        <dbReference type="ChEBI" id="CHEBI:29105"/>
    </cofactor>
    <cofactor evidence="6">
        <name>Mn(2+)</name>
        <dbReference type="ChEBI" id="CHEBI:29035"/>
    </cofactor>
    <cofactor evidence="6">
        <name>Fe(2+)</name>
        <dbReference type="ChEBI" id="CHEBI:29033"/>
    </cofactor>
    <text evidence="6">Binds 2 divalent metal cations per subunit. Has a high-affinity and a low affinity metal-binding site. The true nature of the physiological cofactor is under debate. The enzyme is active with cobalt, zinc, manganese or divalent iron ions. Most likely, methionine aminopeptidases function as mononuclear Fe(2+)-metalloproteases under physiological conditions, and the catalytically relevant metal-binding site has been assigned to the histidine-containing high-affinity site.</text>
</comment>
<dbReference type="PRINTS" id="PR00599">
    <property type="entry name" value="MAPEPTIDASE"/>
</dbReference>
<dbReference type="GO" id="GO:0006508">
    <property type="term" value="P:proteolysis"/>
    <property type="evidence" value="ECO:0007669"/>
    <property type="project" value="UniProtKB-KW"/>
</dbReference>
<feature type="binding site" evidence="6">
    <location>
        <position position="100"/>
    </location>
    <ligand>
        <name>a divalent metal cation</name>
        <dbReference type="ChEBI" id="CHEBI:60240"/>
        <label>1</label>
    </ligand>
</feature>
<keyword evidence="2 6" id="KW-0031">Aminopeptidase</keyword>
<dbReference type="Gene3D" id="3.90.230.10">
    <property type="entry name" value="Creatinase/methionine aminopeptidase superfamily"/>
    <property type="match status" value="1"/>
</dbReference>
<comment type="similarity">
    <text evidence="6">Belongs to the peptidase M24A family. Methionine aminopeptidase type 1 subfamily.</text>
</comment>
<feature type="binding site" evidence="6">
    <location>
        <position position="207"/>
    </location>
    <ligand>
        <name>a divalent metal cation</name>
        <dbReference type="ChEBI" id="CHEBI:60240"/>
        <label>2</label>
        <note>catalytic</note>
    </ligand>
</feature>
<evidence type="ECO:0000256" key="2">
    <source>
        <dbReference type="ARBA" id="ARBA00022438"/>
    </source>
</evidence>
<dbReference type="PANTHER" id="PTHR43330">
    <property type="entry name" value="METHIONINE AMINOPEPTIDASE"/>
    <property type="match status" value="1"/>
</dbReference>
<accession>A0A1H3E1A9</accession>
<feature type="binding site" evidence="6">
    <location>
        <position position="181"/>
    </location>
    <ligand>
        <name>substrate</name>
    </ligand>
</feature>
<sequence>MVEIKTQGELDVMREAGRVVARTLRAVKEASAIGVSLRELDEVAAQVIAENGAKPSFLHYQPRSAPTPFPAVICASVNDAVVHGIPSDYRLRDGDLVSIDGGAYIDGWHGDAAISFVVGAADPADLELIATTERALQAGIDALVVGNRLGDVGHAVAGVGRPAGYGLLDDHGGHGIGRAMHEDPSVPNEARPGRGLKLKAGMAFAIEPMFIRGGSDGYRHAADGWTLHTLDGSRAAHVEHTVAVTENGPWVLTVE</sequence>